<name>Q82VX4_NITEU</name>
<dbReference type="Proteomes" id="UP000001416">
    <property type="component" value="Chromosome"/>
</dbReference>
<dbReference type="SUPFAM" id="SSF46626">
    <property type="entry name" value="Cytochrome c"/>
    <property type="match status" value="2"/>
</dbReference>
<dbReference type="Pfam" id="PF13442">
    <property type="entry name" value="Cytochrome_CBB3"/>
    <property type="match status" value="1"/>
</dbReference>
<protein>
    <submittedName>
        <fullName evidence="7">Cytochrome c, class I</fullName>
    </submittedName>
</protein>
<dbReference type="InterPro" id="IPR009056">
    <property type="entry name" value="Cyt_c-like_dom"/>
</dbReference>
<feature type="domain" description="Cytochrome c" evidence="6">
    <location>
        <begin position="5"/>
        <end position="127"/>
    </location>
</feature>
<evidence type="ECO:0000259" key="6">
    <source>
        <dbReference type="PROSITE" id="PS51007"/>
    </source>
</evidence>
<accession>Q82VX4</accession>
<keyword evidence="2 4" id="KW-0479">Metal-binding</keyword>
<evidence type="ECO:0000256" key="3">
    <source>
        <dbReference type="ARBA" id="ARBA00023004"/>
    </source>
</evidence>
<evidence type="ECO:0000256" key="4">
    <source>
        <dbReference type="PROSITE-ProRule" id="PRU00433"/>
    </source>
</evidence>
<feature type="signal peptide" evidence="5">
    <location>
        <begin position="1"/>
        <end position="22"/>
    </location>
</feature>
<evidence type="ECO:0000313" key="8">
    <source>
        <dbReference type="Proteomes" id="UP000001416"/>
    </source>
</evidence>
<evidence type="ECO:0000313" key="7">
    <source>
        <dbReference type="EMBL" id="CAD84837.1"/>
    </source>
</evidence>
<dbReference type="AlphaFoldDB" id="Q82VX4"/>
<dbReference type="Gene3D" id="1.10.760.10">
    <property type="entry name" value="Cytochrome c-like domain"/>
    <property type="match status" value="2"/>
</dbReference>
<keyword evidence="5" id="KW-0732">Signal</keyword>
<proteinExistence type="predicted"/>
<keyword evidence="1 4" id="KW-0349">Heme</keyword>
<dbReference type="GO" id="GO:0046872">
    <property type="term" value="F:metal ion binding"/>
    <property type="evidence" value="ECO:0007669"/>
    <property type="project" value="UniProtKB-KW"/>
</dbReference>
<evidence type="ECO:0000256" key="1">
    <source>
        <dbReference type="ARBA" id="ARBA00022617"/>
    </source>
</evidence>
<dbReference type="STRING" id="228410.NE0926"/>
<dbReference type="EMBL" id="AL954747">
    <property type="protein sequence ID" value="CAD84837.1"/>
    <property type="molecule type" value="Genomic_DNA"/>
</dbReference>
<organism evidence="7 8">
    <name type="scientific">Nitrosomonas europaea (strain ATCC 19718 / CIP 103999 / KCTC 2705 / NBRC 14298)</name>
    <dbReference type="NCBI Taxonomy" id="228410"/>
    <lineage>
        <taxon>Bacteria</taxon>
        <taxon>Pseudomonadati</taxon>
        <taxon>Pseudomonadota</taxon>
        <taxon>Betaproteobacteria</taxon>
        <taxon>Nitrosomonadales</taxon>
        <taxon>Nitrosomonadaceae</taxon>
        <taxon>Nitrosomonas</taxon>
    </lineage>
</organism>
<evidence type="ECO:0000256" key="2">
    <source>
        <dbReference type="ARBA" id="ARBA00022723"/>
    </source>
</evidence>
<reference evidence="7 8" key="1">
    <citation type="journal article" date="2003" name="J. Bacteriol.">
        <title>Complete genome sequence of the ammonia-oxidizing bacterium and obligate chemolithoautotroph Nitrosomonas europaea.</title>
        <authorList>
            <person name="Chain P."/>
            <person name="Lamerdin J."/>
            <person name="Larimer F."/>
            <person name="Regala W."/>
            <person name="Land M."/>
            <person name="Hauser L."/>
            <person name="Hooper A."/>
            <person name="Klotz M."/>
            <person name="Norton J."/>
            <person name="Sayavedra-Soto L."/>
            <person name="Arciero D."/>
            <person name="Hommes N."/>
            <person name="Whittaker M."/>
            <person name="Arp D."/>
        </authorList>
    </citation>
    <scope>NUCLEOTIDE SEQUENCE [LARGE SCALE GENOMIC DNA]</scope>
    <source>
        <strain evidence="8">ATCC 19718 / CIP 103999 / KCTC 2705 / NBRC 14298</strain>
    </source>
</reference>
<feature type="domain" description="Cytochrome c" evidence="6">
    <location>
        <begin position="143"/>
        <end position="225"/>
    </location>
</feature>
<dbReference type="GO" id="GO:0009055">
    <property type="term" value="F:electron transfer activity"/>
    <property type="evidence" value="ECO:0007669"/>
    <property type="project" value="InterPro"/>
</dbReference>
<feature type="chain" id="PRO_5004297197" evidence="5">
    <location>
        <begin position="23"/>
        <end position="231"/>
    </location>
</feature>
<keyword evidence="8" id="KW-1185">Reference proteome</keyword>
<gene>
    <name evidence="7" type="ordered locus">NE0926</name>
</gene>
<evidence type="ECO:0000256" key="5">
    <source>
        <dbReference type="SAM" id="SignalP"/>
    </source>
</evidence>
<dbReference type="KEGG" id="neu:NE0926"/>
<dbReference type="GO" id="GO:0020037">
    <property type="term" value="F:heme binding"/>
    <property type="evidence" value="ECO:0007669"/>
    <property type="project" value="InterPro"/>
</dbReference>
<dbReference type="HOGENOM" id="CLU_1160005_0_0_4"/>
<sequence>MKPYLFAAIGASFFATSLAVHAADVPAVLQSKCASCHALTKPESNSLDRLWERKGPDLHYAGNKFNKEWLVEWLQDPAKIRPAGEFYRKHVKPGTKEDVVDESSLAPHPKLARKDAEAAANALMTLTDPDGLIEKGAFKDQKVAMSMGAMYFNKLRGCAACHSAVPGKGGLSGPEMATAGKRLQPDFIYSYIKDPQKIDKGVWMPKLDISDADLQKLTSYIVQLSAKEDKK</sequence>
<keyword evidence="3 4" id="KW-0408">Iron</keyword>
<dbReference type="InterPro" id="IPR036909">
    <property type="entry name" value="Cyt_c-like_dom_sf"/>
</dbReference>
<dbReference type="eggNOG" id="COG2010">
    <property type="taxonomic scope" value="Bacteria"/>
</dbReference>
<dbReference type="PROSITE" id="PS51007">
    <property type="entry name" value="CYTC"/>
    <property type="match status" value="2"/>
</dbReference>